<sequence length="31" mass="3246">MTSSTSKVLNEHLYDPSSGSPLEKPGALPTT</sequence>
<proteinExistence type="predicted"/>
<dbReference type="EMBL" id="AWUE01022907">
    <property type="protein sequence ID" value="OMO55616.1"/>
    <property type="molecule type" value="Genomic_DNA"/>
</dbReference>
<evidence type="ECO:0000256" key="1">
    <source>
        <dbReference type="SAM" id="MobiDB-lite"/>
    </source>
</evidence>
<feature type="region of interest" description="Disordered" evidence="1">
    <location>
        <begin position="1"/>
        <end position="31"/>
    </location>
</feature>
<organism evidence="2 3">
    <name type="scientific">Corchorus olitorius</name>
    <dbReference type="NCBI Taxonomy" id="93759"/>
    <lineage>
        <taxon>Eukaryota</taxon>
        <taxon>Viridiplantae</taxon>
        <taxon>Streptophyta</taxon>
        <taxon>Embryophyta</taxon>
        <taxon>Tracheophyta</taxon>
        <taxon>Spermatophyta</taxon>
        <taxon>Magnoliopsida</taxon>
        <taxon>eudicotyledons</taxon>
        <taxon>Gunneridae</taxon>
        <taxon>Pentapetalae</taxon>
        <taxon>rosids</taxon>
        <taxon>malvids</taxon>
        <taxon>Malvales</taxon>
        <taxon>Malvaceae</taxon>
        <taxon>Grewioideae</taxon>
        <taxon>Apeibeae</taxon>
        <taxon>Corchorus</taxon>
    </lineage>
</organism>
<comment type="caution">
    <text evidence="2">The sequence shown here is derived from an EMBL/GenBank/DDBJ whole genome shotgun (WGS) entry which is preliminary data.</text>
</comment>
<reference evidence="3" key="1">
    <citation type="submission" date="2013-09" db="EMBL/GenBank/DDBJ databases">
        <title>Corchorus olitorius genome sequencing.</title>
        <authorList>
            <person name="Alam M."/>
            <person name="Haque M.S."/>
            <person name="Islam M.S."/>
            <person name="Emdad E.M."/>
            <person name="Islam M.M."/>
            <person name="Ahmed B."/>
            <person name="Halim A."/>
            <person name="Hossen Q.M.M."/>
            <person name="Hossain M.Z."/>
            <person name="Ahmed R."/>
            <person name="Khan M.M."/>
            <person name="Islam R."/>
            <person name="Rashid M.M."/>
            <person name="Khan S.A."/>
            <person name="Rahman M.S."/>
            <person name="Alam M."/>
            <person name="Yahiya A.S."/>
            <person name="Khan M.S."/>
            <person name="Azam M.S."/>
            <person name="Haque T."/>
            <person name="Lashkar M.Z.H."/>
            <person name="Akhand A.I."/>
            <person name="Morshed G."/>
            <person name="Roy S."/>
            <person name="Uddin K.S."/>
            <person name="Rabeya T."/>
            <person name="Hossain A.S."/>
            <person name="Chowdhury A."/>
            <person name="Snigdha A.R."/>
            <person name="Mortoza M.S."/>
            <person name="Matin S.A."/>
            <person name="Hoque S.M.E."/>
            <person name="Islam M.K."/>
            <person name="Roy D.K."/>
            <person name="Haider R."/>
            <person name="Moosa M.M."/>
            <person name="Elias S.M."/>
            <person name="Hasan A.M."/>
            <person name="Jahan S."/>
            <person name="Shafiuddin M."/>
            <person name="Mahmood N."/>
            <person name="Shommy N.S."/>
        </authorList>
    </citation>
    <scope>NUCLEOTIDE SEQUENCE [LARGE SCALE GENOMIC DNA]</scope>
    <source>
        <strain evidence="3">cv. O-4</strain>
    </source>
</reference>
<accession>A0A1R3GC27</accession>
<dbReference type="Proteomes" id="UP000187203">
    <property type="component" value="Unassembled WGS sequence"/>
</dbReference>
<dbReference type="AlphaFoldDB" id="A0A1R3GC27"/>
<gene>
    <name evidence="2" type="ORF">COLO4_35907</name>
</gene>
<evidence type="ECO:0000313" key="3">
    <source>
        <dbReference type="Proteomes" id="UP000187203"/>
    </source>
</evidence>
<name>A0A1R3GC27_9ROSI</name>
<keyword evidence="3" id="KW-1185">Reference proteome</keyword>
<evidence type="ECO:0000313" key="2">
    <source>
        <dbReference type="EMBL" id="OMO55616.1"/>
    </source>
</evidence>
<protein>
    <submittedName>
        <fullName evidence="2">Uncharacterized protein</fullName>
    </submittedName>
</protein>